<feature type="transmembrane region" description="Helical" evidence="1">
    <location>
        <begin position="309"/>
        <end position="329"/>
    </location>
</feature>
<feature type="transmembrane region" description="Helical" evidence="1">
    <location>
        <begin position="84"/>
        <end position="107"/>
    </location>
</feature>
<proteinExistence type="predicted"/>
<feature type="transmembrane region" description="Helical" evidence="1">
    <location>
        <begin position="336"/>
        <end position="354"/>
    </location>
</feature>
<accession>A0A0A1F5R1</accession>
<keyword evidence="1" id="KW-0812">Transmembrane</keyword>
<evidence type="ECO:0000256" key="1">
    <source>
        <dbReference type="SAM" id="Phobius"/>
    </source>
</evidence>
<keyword evidence="1" id="KW-1133">Transmembrane helix</keyword>
<sequence length="386" mass="44160">MQKIKTSDWLINPIFIFLSLWGMQALGHIVFLDSFYPFVTDTWVIVFFGGVAFVVGCFFANIFNGKYRHTDLKNKEYVPRFIKICIKFLLPAYILGVALPLIISIFFDSTQSLSELRNSLIDSVGNNDREVILISYLHYLIVIASLLSISCAPTLRGRVVTYIAITGMLAGFLTFGRVILLLYFSSLSIILYFQGRIKKKIAFFILFSFVVIFFLLAFLLNKGGSENNIFESIAWNFKVYVLSGLAGFNNYVAKGDPDISGWLLVPNFIKNFLSALGVQSEITPSLFPFVETPLPGNVYTAFFPWYHDGGILAVCIGFFIIGFISMFLFKNRYKSKLSLFNYSLSLYPLIMSIFEEQYLRAYPLWAIVFLLYVFLYIFEGFKIRKI</sequence>
<dbReference type="AlphaFoldDB" id="A0A0A1F5R1"/>
<feature type="transmembrane region" description="Helical" evidence="1">
    <location>
        <begin position="360"/>
        <end position="378"/>
    </location>
</feature>
<gene>
    <name evidence="2" type="ORF">LT85_0893</name>
</gene>
<dbReference type="STRING" id="279058.LT85_0893"/>
<dbReference type="RefSeq" id="WP_081992033.1">
    <property type="nucleotide sequence ID" value="NZ_CP009962.1"/>
</dbReference>
<dbReference type="Proteomes" id="UP000030302">
    <property type="component" value="Chromosome"/>
</dbReference>
<feature type="transmembrane region" description="Helical" evidence="1">
    <location>
        <begin position="43"/>
        <end position="63"/>
    </location>
</feature>
<evidence type="ECO:0000313" key="3">
    <source>
        <dbReference type="Proteomes" id="UP000030302"/>
    </source>
</evidence>
<protein>
    <submittedName>
        <fullName evidence="2">Macromolecule metabolism macromolecule synthesis</fullName>
    </submittedName>
</protein>
<feature type="transmembrane region" description="Helical" evidence="1">
    <location>
        <begin position="136"/>
        <end position="155"/>
    </location>
</feature>
<dbReference type="EMBL" id="CP009962">
    <property type="protein sequence ID" value="AIY40053.1"/>
    <property type="molecule type" value="Genomic_DNA"/>
</dbReference>
<keyword evidence="3" id="KW-1185">Reference proteome</keyword>
<dbReference type="HOGENOM" id="CLU_707633_0_0_4"/>
<evidence type="ECO:0000313" key="2">
    <source>
        <dbReference type="EMBL" id="AIY40053.1"/>
    </source>
</evidence>
<dbReference type="OrthoDB" id="8604910at2"/>
<keyword evidence="1" id="KW-0472">Membrane</keyword>
<organism evidence="2 3">
    <name type="scientific">Collimonas arenae</name>
    <dbReference type="NCBI Taxonomy" id="279058"/>
    <lineage>
        <taxon>Bacteria</taxon>
        <taxon>Pseudomonadati</taxon>
        <taxon>Pseudomonadota</taxon>
        <taxon>Betaproteobacteria</taxon>
        <taxon>Burkholderiales</taxon>
        <taxon>Oxalobacteraceae</taxon>
        <taxon>Collimonas</taxon>
    </lineage>
</organism>
<name>A0A0A1F5R1_9BURK</name>
<dbReference type="NCBIfam" id="TIGR04370">
    <property type="entry name" value="glyco_rpt_poly"/>
    <property type="match status" value="1"/>
</dbReference>
<feature type="transmembrane region" description="Helical" evidence="1">
    <location>
        <begin position="162"/>
        <end position="195"/>
    </location>
</feature>
<feature type="transmembrane region" description="Helical" evidence="1">
    <location>
        <begin position="9"/>
        <end position="31"/>
    </location>
</feature>
<feature type="transmembrane region" description="Helical" evidence="1">
    <location>
        <begin position="233"/>
        <end position="253"/>
    </location>
</feature>
<dbReference type="KEGG" id="care:LT85_0893"/>
<reference evidence="3" key="1">
    <citation type="journal article" date="2014" name="Soil Biol. Biochem.">
        <title>Structure and function of bacterial communities in ageing soils: Insights from the Mendocino ecological staircase.</title>
        <authorList>
            <person name="Uroz S."/>
            <person name="Tech J.J."/>
            <person name="Sawaya N.A."/>
            <person name="Frey-Klett P."/>
            <person name="Leveau J.H.J."/>
        </authorList>
    </citation>
    <scope>NUCLEOTIDE SEQUENCE [LARGE SCALE GENOMIC DNA]</scope>
    <source>
        <strain evidence="3">Cal35</strain>
    </source>
</reference>
<feature type="transmembrane region" description="Helical" evidence="1">
    <location>
        <begin position="201"/>
        <end position="221"/>
    </location>
</feature>